<protein>
    <submittedName>
        <fullName evidence="2">DUF4861 domain-containing protein</fullName>
    </submittedName>
</protein>
<feature type="signal peptide" evidence="1">
    <location>
        <begin position="1"/>
        <end position="19"/>
    </location>
</feature>
<keyword evidence="3" id="KW-1185">Reference proteome</keyword>
<organism evidence="2 3">
    <name type="scientific">Labilibaculum antarcticum</name>
    <dbReference type="NCBI Taxonomy" id="1717717"/>
    <lineage>
        <taxon>Bacteria</taxon>
        <taxon>Pseudomonadati</taxon>
        <taxon>Bacteroidota</taxon>
        <taxon>Bacteroidia</taxon>
        <taxon>Marinilabiliales</taxon>
        <taxon>Marinifilaceae</taxon>
        <taxon>Labilibaculum</taxon>
    </lineage>
</organism>
<evidence type="ECO:0000313" key="3">
    <source>
        <dbReference type="Proteomes" id="UP000218267"/>
    </source>
</evidence>
<dbReference type="OrthoDB" id="846806at2"/>
<gene>
    <name evidence="2" type="ORF">ALGA_0103</name>
</gene>
<dbReference type="Pfam" id="PF16153">
    <property type="entry name" value="DUF4861"/>
    <property type="match status" value="1"/>
</dbReference>
<proteinExistence type="predicted"/>
<dbReference type="RefSeq" id="WP_096427434.1">
    <property type="nucleotide sequence ID" value="NZ_AP018042.1"/>
</dbReference>
<accession>A0A1Y1CDS0</accession>
<dbReference type="KEGG" id="mbas:ALGA_0103"/>
<sequence>MRKYCFVIAVVASFLSACSTSPVLELKNELALARKDASILIKRLDVKKFVGEIPVGKVPVVTDEKGNAIPSQIDDLDRDGSWDELALVCDFEANEVKKMGLSFVVTDEAPKYTVRTNVRLGLGNKEDGFVGVDQAVSPVGFVGIPLSYQAESVSWENDVMGFRDYFDCRNAKDLFGKLAPEMIMDKIGTKESGSYHILSDWGMDVLHVGPSLGSGGLAMFHNDSLYRLGSTDKFEFQLITKGPVRSIFELKSSGWHVDGGNLNAVETITVWAGKYWFQSDVLVSGLSHEAELATGIVTSYLKEKKPFSFSANDKFEAVATHDIQSLNNDYLAMGILLPSASKVRTGDAPLLSDEVTNGSRYNQPVGQTHFVTQKISNNTIATHYFFAAWEKENKKWAEQENFENLMKNQAEELGSPIIVSIK</sequence>
<name>A0A1Y1CDS0_9BACT</name>
<reference evidence="3" key="2">
    <citation type="journal article" date="2020" name="Antonie Van Leeuwenhoek">
        <title>Labilibaculum antarcticum sp. nov., a novel facultative anaerobic, psychrotorelant bacterium isolated from marine sediment of Antarctica.</title>
        <authorList>
            <person name="Watanabe M."/>
            <person name="Kojima H."/>
            <person name="Fukui M."/>
        </authorList>
    </citation>
    <scope>NUCLEOTIDE SEQUENCE [LARGE SCALE GENOMIC DNA]</scope>
    <source>
        <strain evidence="3">SPP2</strain>
    </source>
</reference>
<evidence type="ECO:0000313" key="2">
    <source>
        <dbReference type="EMBL" id="BAX78498.1"/>
    </source>
</evidence>
<evidence type="ECO:0000256" key="1">
    <source>
        <dbReference type="SAM" id="SignalP"/>
    </source>
</evidence>
<feature type="chain" id="PRO_5013186135" evidence="1">
    <location>
        <begin position="20"/>
        <end position="422"/>
    </location>
</feature>
<dbReference type="InterPro" id="IPR032342">
    <property type="entry name" value="DUF4861"/>
</dbReference>
<reference evidence="2 3" key="1">
    <citation type="journal article" date="2018" name="Mar. Genomics">
        <title>Complete genome sequence of Marinifilaceae bacterium strain SPP2, isolated from the Antarctic marine sediment.</title>
        <authorList>
            <person name="Watanabe M."/>
            <person name="Kojima H."/>
            <person name="Fukui M."/>
        </authorList>
    </citation>
    <scope>NUCLEOTIDE SEQUENCE [LARGE SCALE GENOMIC DNA]</scope>
    <source>
        <strain evidence="2 3">SPP2</strain>
    </source>
</reference>
<dbReference type="Proteomes" id="UP000218267">
    <property type="component" value="Chromosome"/>
</dbReference>
<dbReference type="EMBL" id="AP018042">
    <property type="protein sequence ID" value="BAX78498.1"/>
    <property type="molecule type" value="Genomic_DNA"/>
</dbReference>
<dbReference type="AlphaFoldDB" id="A0A1Y1CDS0"/>
<dbReference type="PROSITE" id="PS51257">
    <property type="entry name" value="PROKAR_LIPOPROTEIN"/>
    <property type="match status" value="1"/>
</dbReference>
<keyword evidence="1" id="KW-0732">Signal</keyword>